<protein>
    <recommendedName>
        <fullName evidence="2">VTT domain-containing protein</fullName>
    </recommendedName>
</protein>
<feature type="transmembrane region" description="Helical" evidence="1">
    <location>
        <begin position="100"/>
        <end position="120"/>
    </location>
</feature>
<organism evidence="3 4">
    <name type="scientific">Candidatus Taylorbacteria bacterium RIFCSPHIGHO2_01_FULL_51_15</name>
    <dbReference type="NCBI Taxonomy" id="1802304"/>
    <lineage>
        <taxon>Bacteria</taxon>
        <taxon>Candidatus Tayloriibacteriota</taxon>
    </lineage>
</organism>
<dbReference type="AlphaFoldDB" id="A0A1G2MCB5"/>
<name>A0A1G2MCB5_9BACT</name>
<dbReference type="InterPro" id="IPR051311">
    <property type="entry name" value="DedA_domain"/>
</dbReference>
<dbReference type="InterPro" id="IPR032816">
    <property type="entry name" value="VTT_dom"/>
</dbReference>
<evidence type="ECO:0000259" key="2">
    <source>
        <dbReference type="Pfam" id="PF09335"/>
    </source>
</evidence>
<feature type="transmembrane region" description="Helical" evidence="1">
    <location>
        <begin position="20"/>
        <end position="39"/>
    </location>
</feature>
<evidence type="ECO:0000256" key="1">
    <source>
        <dbReference type="SAM" id="Phobius"/>
    </source>
</evidence>
<sequence>MNFGTTTLALLNAYEFPALFLGGFFFGETVIIPAAFLAGQGILSLTQVFSITYLGTVCADMLWFFIGPSLFRFAHRFEKIRTRSEKVLMSLDTLYAKRPFRVLLISKFVYGTRILTILYLSLEKLSVVRFLLVNLLSTFVWLVGVVAVGWLAGKSIVNVIPVLSDAKYVLFIIVLLVLIVRFGPTWFAKRLQKE</sequence>
<dbReference type="GO" id="GO:0005886">
    <property type="term" value="C:plasma membrane"/>
    <property type="evidence" value="ECO:0007669"/>
    <property type="project" value="TreeGrafter"/>
</dbReference>
<dbReference type="EMBL" id="MHRI01000007">
    <property type="protein sequence ID" value="OHA21546.1"/>
    <property type="molecule type" value="Genomic_DNA"/>
</dbReference>
<feature type="domain" description="VTT" evidence="2">
    <location>
        <begin position="29"/>
        <end position="150"/>
    </location>
</feature>
<feature type="transmembrane region" description="Helical" evidence="1">
    <location>
        <begin position="51"/>
        <end position="71"/>
    </location>
</feature>
<evidence type="ECO:0000313" key="4">
    <source>
        <dbReference type="Proteomes" id="UP000178121"/>
    </source>
</evidence>
<evidence type="ECO:0000313" key="3">
    <source>
        <dbReference type="EMBL" id="OHA21546.1"/>
    </source>
</evidence>
<dbReference type="PANTHER" id="PTHR42709">
    <property type="entry name" value="ALKALINE PHOSPHATASE LIKE PROTEIN"/>
    <property type="match status" value="1"/>
</dbReference>
<dbReference type="PANTHER" id="PTHR42709:SF2">
    <property type="entry name" value="INNER MEMBRANE PROTEIN YOHD"/>
    <property type="match status" value="1"/>
</dbReference>
<feature type="transmembrane region" description="Helical" evidence="1">
    <location>
        <begin position="132"/>
        <end position="153"/>
    </location>
</feature>
<comment type="caution">
    <text evidence="3">The sequence shown here is derived from an EMBL/GenBank/DDBJ whole genome shotgun (WGS) entry which is preliminary data.</text>
</comment>
<gene>
    <name evidence="3" type="ORF">A2849_03935</name>
</gene>
<reference evidence="3 4" key="1">
    <citation type="journal article" date="2016" name="Nat. Commun.">
        <title>Thousands of microbial genomes shed light on interconnected biogeochemical processes in an aquifer system.</title>
        <authorList>
            <person name="Anantharaman K."/>
            <person name="Brown C.T."/>
            <person name="Hug L.A."/>
            <person name="Sharon I."/>
            <person name="Castelle C.J."/>
            <person name="Probst A.J."/>
            <person name="Thomas B.C."/>
            <person name="Singh A."/>
            <person name="Wilkins M.J."/>
            <person name="Karaoz U."/>
            <person name="Brodie E.L."/>
            <person name="Williams K.H."/>
            <person name="Hubbard S.S."/>
            <person name="Banfield J.F."/>
        </authorList>
    </citation>
    <scope>NUCLEOTIDE SEQUENCE [LARGE SCALE GENOMIC DNA]</scope>
</reference>
<dbReference type="Pfam" id="PF09335">
    <property type="entry name" value="VTT_dom"/>
    <property type="match status" value="1"/>
</dbReference>
<dbReference type="Proteomes" id="UP000178121">
    <property type="component" value="Unassembled WGS sequence"/>
</dbReference>
<keyword evidence="1" id="KW-1133">Transmembrane helix</keyword>
<feature type="transmembrane region" description="Helical" evidence="1">
    <location>
        <begin position="168"/>
        <end position="188"/>
    </location>
</feature>
<proteinExistence type="predicted"/>
<accession>A0A1G2MCB5</accession>
<keyword evidence="1" id="KW-0472">Membrane</keyword>
<keyword evidence="1" id="KW-0812">Transmembrane</keyword>